<dbReference type="Pfam" id="PF13302">
    <property type="entry name" value="Acetyltransf_3"/>
    <property type="match status" value="1"/>
</dbReference>
<dbReference type="AlphaFoldDB" id="A0A4D7DLB8"/>
<dbReference type="InterPro" id="IPR016181">
    <property type="entry name" value="Acyl_CoA_acyltransferase"/>
</dbReference>
<dbReference type="PROSITE" id="PS51186">
    <property type="entry name" value="GNAT"/>
    <property type="match status" value="1"/>
</dbReference>
<dbReference type="KEGG" id="alf:CFBP5473_05860"/>
<dbReference type="PANTHER" id="PTHR43792:SF1">
    <property type="entry name" value="N-ACETYLTRANSFERASE DOMAIN-CONTAINING PROTEIN"/>
    <property type="match status" value="1"/>
</dbReference>
<evidence type="ECO:0000313" key="3">
    <source>
        <dbReference type="EMBL" id="QYA07076.1"/>
    </source>
</evidence>
<accession>A0A4D7DLB8</accession>
<dbReference type="GO" id="GO:0016747">
    <property type="term" value="F:acyltransferase activity, transferring groups other than amino-acyl groups"/>
    <property type="evidence" value="ECO:0007669"/>
    <property type="project" value="InterPro"/>
</dbReference>
<sequence>MIISGTRRLIIRDWKDDDRALFHEINSDPQVMEFFPMRRDQQESDALLERINDMIHATGFGFYALEHRETGKPMGFCGISPVTVDGVFPPGTMEIGWRLAAPYWGQGFVTEAAKALLSMSFDEKQLSEIVSFAVHDNHRSTAVMKRIGLIRDPSRDFDHPRVPDTHPQLKPHVTYALSNEQWKAMHRHPPV</sequence>
<dbReference type="STRING" id="1367849.GCA_000518585_03420"/>
<dbReference type="EMBL" id="CP072167">
    <property type="protein sequence ID" value="QYA07076.1"/>
    <property type="molecule type" value="Genomic_DNA"/>
</dbReference>
<dbReference type="OrthoDB" id="6293260at2"/>
<gene>
    <name evidence="2" type="ORF">CFBP5473_05860</name>
    <name evidence="3" type="ORF">J5285_13820</name>
</gene>
<proteinExistence type="predicted"/>
<name>A0A4D7DLB8_9HYPH</name>
<reference evidence="3 5" key="2">
    <citation type="submission" date="2021-03" db="EMBL/GenBank/DDBJ databases">
        <title>Rapid diversification of plasmids in a genus of pathogenic and nitrogen fixing bacteria.</title>
        <authorList>
            <person name="Weisberg A.J."/>
            <person name="Miller M."/>
            <person name="Ream W."/>
            <person name="Grunwald N.J."/>
            <person name="Chang J.H."/>
        </authorList>
    </citation>
    <scope>NUCLEOTIDE SEQUENCE [LARGE SCALE GENOMIC DNA]</scope>
    <source>
        <strain evidence="3 5">AF3.44</strain>
    </source>
</reference>
<dbReference type="RefSeq" id="WP_027676034.1">
    <property type="nucleotide sequence ID" value="NZ_CP039691.1"/>
</dbReference>
<evidence type="ECO:0000313" key="5">
    <source>
        <dbReference type="Proteomes" id="UP000826513"/>
    </source>
</evidence>
<dbReference type="InterPro" id="IPR051531">
    <property type="entry name" value="N-acetyltransferase"/>
</dbReference>
<reference evidence="2 4" key="1">
    <citation type="submission" date="2019-04" db="EMBL/GenBank/DDBJ databases">
        <title>Complete genome sequence of Agrobacterium larrymoorei CFBP5473.</title>
        <authorList>
            <person name="Haryono M."/>
            <person name="Chou L."/>
            <person name="Lin Y.-C."/>
            <person name="Lai E.-M."/>
            <person name="Kuo C.-H."/>
        </authorList>
    </citation>
    <scope>NUCLEOTIDE SEQUENCE [LARGE SCALE GENOMIC DNA]</scope>
    <source>
        <strain evidence="2 4">CFBP5473</strain>
    </source>
</reference>
<protein>
    <submittedName>
        <fullName evidence="2">GNAT family N-acetyltransferase</fullName>
    </submittedName>
</protein>
<dbReference type="InterPro" id="IPR000182">
    <property type="entry name" value="GNAT_dom"/>
</dbReference>
<evidence type="ECO:0000313" key="4">
    <source>
        <dbReference type="Proteomes" id="UP000298545"/>
    </source>
</evidence>
<keyword evidence="5" id="KW-1185">Reference proteome</keyword>
<evidence type="ECO:0000259" key="1">
    <source>
        <dbReference type="PROSITE" id="PS51186"/>
    </source>
</evidence>
<dbReference type="Proteomes" id="UP000826513">
    <property type="component" value="Chromosome 1"/>
</dbReference>
<dbReference type="EMBL" id="CP039691">
    <property type="protein sequence ID" value="QCI97485.1"/>
    <property type="molecule type" value="Genomic_DNA"/>
</dbReference>
<evidence type="ECO:0000313" key="2">
    <source>
        <dbReference type="EMBL" id="QCI97485.1"/>
    </source>
</evidence>
<keyword evidence="2" id="KW-0808">Transferase</keyword>
<organism evidence="2 4">
    <name type="scientific">Agrobacterium larrymoorei</name>
    <dbReference type="NCBI Taxonomy" id="160699"/>
    <lineage>
        <taxon>Bacteria</taxon>
        <taxon>Pseudomonadati</taxon>
        <taxon>Pseudomonadota</taxon>
        <taxon>Alphaproteobacteria</taxon>
        <taxon>Hyphomicrobiales</taxon>
        <taxon>Rhizobiaceae</taxon>
        <taxon>Rhizobium/Agrobacterium group</taxon>
        <taxon>Agrobacterium</taxon>
    </lineage>
</organism>
<dbReference type="Proteomes" id="UP000298545">
    <property type="component" value="Chromosome circular"/>
</dbReference>
<dbReference type="PANTHER" id="PTHR43792">
    <property type="entry name" value="GNAT FAMILY, PUTATIVE (AFU_ORTHOLOGUE AFUA_3G00765)-RELATED-RELATED"/>
    <property type="match status" value="1"/>
</dbReference>
<dbReference type="Gene3D" id="3.40.630.30">
    <property type="match status" value="1"/>
</dbReference>
<dbReference type="SUPFAM" id="SSF55729">
    <property type="entry name" value="Acyl-CoA N-acyltransferases (Nat)"/>
    <property type="match status" value="1"/>
</dbReference>
<feature type="domain" description="N-acetyltransferase" evidence="1">
    <location>
        <begin position="9"/>
        <end position="180"/>
    </location>
</feature>